<dbReference type="InterPro" id="IPR036388">
    <property type="entry name" value="WH-like_DNA-bd_sf"/>
</dbReference>
<evidence type="ECO:0000313" key="6">
    <source>
        <dbReference type="EMBL" id="OXC74495.1"/>
    </source>
</evidence>
<accession>A0A226WTF8</accession>
<dbReference type="Pfam" id="PF03466">
    <property type="entry name" value="LysR_substrate"/>
    <property type="match status" value="1"/>
</dbReference>
<dbReference type="SUPFAM" id="SSF53850">
    <property type="entry name" value="Periplasmic binding protein-like II"/>
    <property type="match status" value="1"/>
</dbReference>
<dbReference type="InterPro" id="IPR005119">
    <property type="entry name" value="LysR_subst-bd"/>
</dbReference>
<evidence type="ECO:0000256" key="2">
    <source>
        <dbReference type="ARBA" id="ARBA00023015"/>
    </source>
</evidence>
<comment type="caution">
    <text evidence="6">The sequence shown here is derived from an EMBL/GenBank/DDBJ whole genome shotgun (WGS) entry which is preliminary data.</text>
</comment>
<dbReference type="AlphaFoldDB" id="A0A226WTF8"/>
<protein>
    <submittedName>
        <fullName evidence="6">Transcriptional regulator, LysR family</fullName>
    </submittedName>
</protein>
<comment type="similarity">
    <text evidence="1">Belongs to the LysR transcriptional regulatory family.</text>
</comment>
<dbReference type="PROSITE" id="PS50931">
    <property type="entry name" value="HTH_LYSR"/>
    <property type="match status" value="1"/>
</dbReference>
<dbReference type="GO" id="GO:0003700">
    <property type="term" value="F:DNA-binding transcription factor activity"/>
    <property type="evidence" value="ECO:0007669"/>
    <property type="project" value="InterPro"/>
</dbReference>
<dbReference type="Gene3D" id="3.40.190.290">
    <property type="match status" value="1"/>
</dbReference>
<dbReference type="InterPro" id="IPR058163">
    <property type="entry name" value="LysR-type_TF_proteobact-type"/>
</dbReference>
<evidence type="ECO:0000313" key="7">
    <source>
        <dbReference type="Proteomes" id="UP000214720"/>
    </source>
</evidence>
<dbReference type="GO" id="GO:0003677">
    <property type="term" value="F:DNA binding"/>
    <property type="evidence" value="ECO:0007669"/>
    <property type="project" value="UniProtKB-KW"/>
</dbReference>
<keyword evidence="3" id="KW-0238">DNA-binding</keyword>
<evidence type="ECO:0000256" key="1">
    <source>
        <dbReference type="ARBA" id="ARBA00009437"/>
    </source>
</evidence>
<reference evidence="7" key="1">
    <citation type="submission" date="2017-01" db="EMBL/GenBank/DDBJ databases">
        <title>Genome Analysis of Deinococcus marmoris KOPRI26562.</title>
        <authorList>
            <person name="Kim J.H."/>
            <person name="Oh H.-M."/>
        </authorList>
    </citation>
    <scope>NUCLEOTIDE SEQUENCE [LARGE SCALE GENOMIC DNA]</scope>
    <source>
        <strain evidence="7">PAMC 26633</strain>
    </source>
</reference>
<name>A0A226WTF8_CABSO</name>
<dbReference type="CDD" id="cd08422">
    <property type="entry name" value="PBP2_CrgA_like"/>
    <property type="match status" value="1"/>
</dbReference>
<feature type="domain" description="HTH lysR-type" evidence="5">
    <location>
        <begin position="24"/>
        <end position="81"/>
    </location>
</feature>
<organism evidence="6 7">
    <name type="scientific">Caballeronia sordidicola</name>
    <name type="common">Burkholderia sordidicola</name>
    <dbReference type="NCBI Taxonomy" id="196367"/>
    <lineage>
        <taxon>Bacteria</taxon>
        <taxon>Pseudomonadati</taxon>
        <taxon>Pseudomonadota</taxon>
        <taxon>Betaproteobacteria</taxon>
        <taxon>Burkholderiales</taxon>
        <taxon>Burkholderiaceae</taxon>
        <taxon>Caballeronia</taxon>
    </lineage>
</organism>
<dbReference type="PRINTS" id="PR00039">
    <property type="entry name" value="HTHLYSR"/>
</dbReference>
<dbReference type="PANTHER" id="PTHR30537:SF5">
    <property type="entry name" value="HTH-TYPE TRANSCRIPTIONAL ACTIVATOR TTDR-RELATED"/>
    <property type="match status" value="1"/>
</dbReference>
<sequence length="320" mass="35360">MDNRVTNDNDSNFHNINSNEECLDRFHEISAFIAVVEAGGFTAAARRTGDSQSAISKAIGSLEKRLGVVLLNRSTRSVTLTDQGRRYYDRAKPLLDGMDDADSELTNSTHNVSGLIRIAASGTFGRLHILPLIPDLLSLHPGLQVDLVLSDFVRDMVEDGIDLAIRVGPIDDPDAIVKRVASTPLVCVGSRRYFERCGMPKTPAELVDHNCLLYRGSTEPTHWAFMGPEGRFSVSVRGNLTSNSVETIRTGVLAGVGIGRFAKVSLADDLRHTDVITVLDEFMGDARDINLIWPRRRFVPARVRRVTDFFAEAIPQRIYP</sequence>
<dbReference type="EMBL" id="MTHB01000210">
    <property type="protein sequence ID" value="OXC74495.1"/>
    <property type="molecule type" value="Genomic_DNA"/>
</dbReference>
<evidence type="ECO:0000256" key="3">
    <source>
        <dbReference type="ARBA" id="ARBA00023125"/>
    </source>
</evidence>
<gene>
    <name evidence="6" type="ORF">BSU04_31780</name>
</gene>
<dbReference type="FunFam" id="1.10.10.10:FF:000001">
    <property type="entry name" value="LysR family transcriptional regulator"/>
    <property type="match status" value="1"/>
</dbReference>
<dbReference type="InterPro" id="IPR000847">
    <property type="entry name" value="LysR_HTH_N"/>
</dbReference>
<evidence type="ECO:0000259" key="5">
    <source>
        <dbReference type="PROSITE" id="PS50931"/>
    </source>
</evidence>
<dbReference type="Pfam" id="PF00126">
    <property type="entry name" value="HTH_1"/>
    <property type="match status" value="1"/>
</dbReference>
<dbReference type="PANTHER" id="PTHR30537">
    <property type="entry name" value="HTH-TYPE TRANSCRIPTIONAL REGULATOR"/>
    <property type="match status" value="1"/>
</dbReference>
<dbReference type="Proteomes" id="UP000214720">
    <property type="component" value="Unassembled WGS sequence"/>
</dbReference>
<keyword evidence="2" id="KW-0805">Transcription regulation</keyword>
<dbReference type="InterPro" id="IPR036390">
    <property type="entry name" value="WH_DNA-bd_sf"/>
</dbReference>
<dbReference type="SUPFAM" id="SSF46785">
    <property type="entry name" value="Winged helix' DNA-binding domain"/>
    <property type="match status" value="1"/>
</dbReference>
<evidence type="ECO:0000256" key="4">
    <source>
        <dbReference type="ARBA" id="ARBA00023163"/>
    </source>
</evidence>
<dbReference type="Gene3D" id="1.10.10.10">
    <property type="entry name" value="Winged helix-like DNA-binding domain superfamily/Winged helix DNA-binding domain"/>
    <property type="match status" value="1"/>
</dbReference>
<keyword evidence="4" id="KW-0804">Transcription</keyword>
<proteinExistence type="inferred from homology"/>